<dbReference type="InterPro" id="IPR036890">
    <property type="entry name" value="HATPase_C_sf"/>
</dbReference>
<dbReference type="EMBL" id="DWWS01000031">
    <property type="protein sequence ID" value="HJC23833.1"/>
    <property type="molecule type" value="Genomic_DNA"/>
</dbReference>
<evidence type="ECO:0000256" key="7">
    <source>
        <dbReference type="ARBA" id="ARBA00023012"/>
    </source>
</evidence>
<evidence type="ECO:0000256" key="4">
    <source>
        <dbReference type="ARBA" id="ARBA00022553"/>
    </source>
</evidence>
<keyword evidence="8" id="KW-1133">Transmembrane helix</keyword>
<feature type="transmembrane region" description="Helical" evidence="8">
    <location>
        <begin position="12"/>
        <end position="34"/>
    </location>
</feature>
<gene>
    <name evidence="11" type="ORF">H9761_09025</name>
</gene>
<keyword evidence="6 11" id="KW-0418">Kinase</keyword>
<dbReference type="Proteomes" id="UP000823891">
    <property type="component" value="Unassembled WGS sequence"/>
</dbReference>
<evidence type="ECO:0000313" key="12">
    <source>
        <dbReference type="Proteomes" id="UP000823891"/>
    </source>
</evidence>
<dbReference type="InterPro" id="IPR003594">
    <property type="entry name" value="HATPase_dom"/>
</dbReference>
<comment type="subcellular location">
    <subcellularLocation>
        <location evidence="2">Membrane</location>
    </subcellularLocation>
</comment>
<accession>A0A9D2SPV1</accession>
<dbReference type="InterPro" id="IPR010559">
    <property type="entry name" value="Sig_transdc_His_kin_internal"/>
</dbReference>
<dbReference type="PANTHER" id="PTHR34220:SF7">
    <property type="entry name" value="SENSOR HISTIDINE KINASE YPDA"/>
    <property type="match status" value="1"/>
</dbReference>
<reference evidence="11" key="2">
    <citation type="submission" date="2021-04" db="EMBL/GenBank/DDBJ databases">
        <authorList>
            <person name="Gilroy R."/>
        </authorList>
    </citation>
    <scope>NUCLEOTIDE SEQUENCE</scope>
    <source>
        <strain evidence="11">USAMLcec2-132</strain>
    </source>
</reference>
<evidence type="ECO:0000256" key="3">
    <source>
        <dbReference type="ARBA" id="ARBA00012438"/>
    </source>
</evidence>
<evidence type="ECO:0000259" key="10">
    <source>
        <dbReference type="PROSITE" id="PS50885"/>
    </source>
</evidence>
<dbReference type="InterPro" id="IPR005467">
    <property type="entry name" value="His_kinase_dom"/>
</dbReference>
<comment type="catalytic activity">
    <reaction evidence="1">
        <text>ATP + protein L-histidine = ADP + protein N-phospho-L-histidine.</text>
        <dbReference type="EC" id="2.7.13.3"/>
    </reaction>
</comment>
<proteinExistence type="predicted"/>
<dbReference type="PANTHER" id="PTHR34220">
    <property type="entry name" value="SENSOR HISTIDINE KINASE YPDA"/>
    <property type="match status" value="1"/>
</dbReference>
<dbReference type="SMART" id="SM00304">
    <property type="entry name" value="HAMP"/>
    <property type="match status" value="1"/>
</dbReference>
<keyword evidence="7" id="KW-0902">Two-component regulatory system</keyword>
<dbReference type="Gene3D" id="6.10.340.10">
    <property type="match status" value="1"/>
</dbReference>
<dbReference type="EC" id="2.7.13.3" evidence="3"/>
<reference evidence="11" key="1">
    <citation type="journal article" date="2021" name="PeerJ">
        <title>Extensive microbial diversity within the chicken gut microbiome revealed by metagenomics and culture.</title>
        <authorList>
            <person name="Gilroy R."/>
            <person name="Ravi A."/>
            <person name="Getino M."/>
            <person name="Pursley I."/>
            <person name="Horton D.L."/>
            <person name="Alikhan N.F."/>
            <person name="Baker D."/>
            <person name="Gharbi K."/>
            <person name="Hall N."/>
            <person name="Watson M."/>
            <person name="Adriaenssens E.M."/>
            <person name="Foster-Nyarko E."/>
            <person name="Jarju S."/>
            <person name="Secka A."/>
            <person name="Antonio M."/>
            <person name="Oren A."/>
            <person name="Chaudhuri R.R."/>
            <person name="La Ragione R."/>
            <person name="Hildebrand F."/>
            <person name="Pallen M.J."/>
        </authorList>
    </citation>
    <scope>NUCLEOTIDE SEQUENCE</scope>
    <source>
        <strain evidence="11">USAMLcec2-132</strain>
    </source>
</reference>
<evidence type="ECO:0000313" key="11">
    <source>
        <dbReference type="EMBL" id="HJC23833.1"/>
    </source>
</evidence>
<dbReference type="Pfam" id="PF06580">
    <property type="entry name" value="His_kinase"/>
    <property type="match status" value="1"/>
</dbReference>
<dbReference type="InterPro" id="IPR050640">
    <property type="entry name" value="Bact_2-comp_sensor_kinase"/>
</dbReference>
<dbReference type="PROSITE" id="PS50885">
    <property type="entry name" value="HAMP"/>
    <property type="match status" value="1"/>
</dbReference>
<sequence>MDIKKRLRGYSLKTLTLLFLIPCMLLVLLSYLIFYDLGAEQLSKQTHKNAGNIVNQLSQTLGQSLEAAYASASAQLSAWNFFSMRQNIETDQMPITPSGYYSLHTNLTDFVKNSGDLCSMALYLNDSSIFVYYNEHQMVVSSINFDYAELNKTVSNRELTWVIPKEIHPYETGYEGHTSLGLMTLLGTDTSKRQGFILFEIDDALLRQSVENALITPNSMFFVVQDGSLLFHSDKMESQERNEIEKKLENCTDETEFQSNRFYCFYKPLTLEEPGCELGILAAVPVEEMLLDQKILTSALLGIILVFLLLCAGVYGSLSLVISKPLTRLEEKLTQVSENHLDVVFDVEGSREIDRINRAVTGLMERIRTLISNLDQEMDSRRIAELNILHEQINPHFLYNTLDTIYQLCSIGEIREAQAMTSQLATFYRIGVSKGGNDISLEEEFTHTRMYLSILQTRFDDFDYVLVLPEELKNYRTLKTVLQPLAENAIYHGIRPMREGGLICIEAKREKADILIRVSDNGAGIPENRLTELREALEQRPVRQAPGKVYGLLNVHARIRMTYKGDYGLTIESRPERGTVVCLRIPAREQKITADQTGRRAIENIVCR</sequence>
<organism evidence="11 12">
    <name type="scientific">Candidatus Eisenbergiella merdavium</name>
    <dbReference type="NCBI Taxonomy" id="2838551"/>
    <lineage>
        <taxon>Bacteria</taxon>
        <taxon>Bacillati</taxon>
        <taxon>Bacillota</taxon>
        <taxon>Clostridia</taxon>
        <taxon>Lachnospirales</taxon>
        <taxon>Lachnospiraceae</taxon>
        <taxon>Eisenbergiella</taxon>
    </lineage>
</organism>
<keyword evidence="5" id="KW-0808">Transferase</keyword>
<evidence type="ECO:0000256" key="8">
    <source>
        <dbReference type="SAM" id="Phobius"/>
    </source>
</evidence>
<dbReference type="AlphaFoldDB" id="A0A9D2SPV1"/>
<dbReference type="SMART" id="SM00387">
    <property type="entry name" value="HATPase_c"/>
    <property type="match status" value="1"/>
</dbReference>
<protein>
    <recommendedName>
        <fullName evidence="3">histidine kinase</fullName>
        <ecNumber evidence="3">2.7.13.3</ecNumber>
    </recommendedName>
</protein>
<dbReference type="Pfam" id="PF02518">
    <property type="entry name" value="HATPase_c"/>
    <property type="match status" value="1"/>
</dbReference>
<evidence type="ECO:0000256" key="5">
    <source>
        <dbReference type="ARBA" id="ARBA00022679"/>
    </source>
</evidence>
<evidence type="ECO:0000259" key="9">
    <source>
        <dbReference type="PROSITE" id="PS50109"/>
    </source>
</evidence>
<evidence type="ECO:0000256" key="6">
    <source>
        <dbReference type="ARBA" id="ARBA00022777"/>
    </source>
</evidence>
<dbReference type="SUPFAM" id="SSF55874">
    <property type="entry name" value="ATPase domain of HSP90 chaperone/DNA topoisomerase II/histidine kinase"/>
    <property type="match status" value="1"/>
</dbReference>
<dbReference type="InterPro" id="IPR003660">
    <property type="entry name" value="HAMP_dom"/>
</dbReference>
<name>A0A9D2SPV1_9FIRM</name>
<evidence type="ECO:0000256" key="1">
    <source>
        <dbReference type="ARBA" id="ARBA00000085"/>
    </source>
</evidence>
<comment type="caution">
    <text evidence="11">The sequence shown here is derived from an EMBL/GenBank/DDBJ whole genome shotgun (WGS) entry which is preliminary data.</text>
</comment>
<evidence type="ECO:0000256" key="2">
    <source>
        <dbReference type="ARBA" id="ARBA00004370"/>
    </source>
</evidence>
<dbReference type="Gene3D" id="3.30.565.10">
    <property type="entry name" value="Histidine kinase-like ATPase, C-terminal domain"/>
    <property type="match status" value="1"/>
</dbReference>
<dbReference type="GO" id="GO:0000155">
    <property type="term" value="F:phosphorelay sensor kinase activity"/>
    <property type="evidence" value="ECO:0007669"/>
    <property type="project" value="InterPro"/>
</dbReference>
<dbReference type="Pfam" id="PF00672">
    <property type="entry name" value="HAMP"/>
    <property type="match status" value="1"/>
</dbReference>
<feature type="domain" description="HAMP" evidence="10">
    <location>
        <begin position="320"/>
        <end position="372"/>
    </location>
</feature>
<feature type="domain" description="Histidine kinase" evidence="9">
    <location>
        <begin position="478"/>
        <end position="589"/>
    </location>
</feature>
<feature type="transmembrane region" description="Helical" evidence="8">
    <location>
        <begin position="299"/>
        <end position="322"/>
    </location>
</feature>
<keyword evidence="8" id="KW-0812">Transmembrane</keyword>
<keyword evidence="8" id="KW-0472">Membrane</keyword>
<keyword evidence="4" id="KW-0597">Phosphoprotein</keyword>
<dbReference type="GO" id="GO:0016020">
    <property type="term" value="C:membrane"/>
    <property type="evidence" value="ECO:0007669"/>
    <property type="project" value="UniProtKB-SubCell"/>
</dbReference>
<dbReference type="PROSITE" id="PS50109">
    <property type="entry name" value="HIS_KIN"/>
    <property type="match status" value="1"/>
</dbReference>